<dbReference type="InterPro" id="IPR038610">
    <property type="entry name" value="FliK-like_C_sf"/>
</dbReference>
<protein>
    <submittedName>
        <fullName evidence="2">Uncharacterized protein</fullName>
    </submittedName>
</protein>
<dbReference type="STRING" id="518766.Rmar_0783"/>
<feature type="region of interest" description="Disordered" evidence="1">
    <location>
        <begin position="138"/>
        <end position="190"/>
    </location>
</feature>
<gene>
    <name evidence="2" type="ordered locus">Rmar_0783</name>
</gene>
<evidence type="ECO:0000313" key="2">
    <source>
        <dbReference type="EMBL" id="ACY47681.1"/>
    </source>
</evidence>
<dbReference type="Gene3D" id="3.30.750.140">
    <property type="match status" value="1"/>
</dbReference>
<feature type="compositionally biased region" description="Low complexity" evidence="1">
    <location>
        <begin position="161"/>
        <end position="174"/>
    </location>
</feature>
<feature type="region of interest" description="Disordered" evidence="1">
    <location>
        <begin position="1"/>
        <end position="21"/>
    </location>
</feature>
<dbReference type="AlphaFoldDB" id="D0MGC5"/>
<reference evidence="2 3" key="1">
    <citation type="journal article" date="2009" name="Stand. Genomic Sci.">
        <title>Complete genome sequence of Rhodothermus marinus type strain (R-10).</title>
        <authorList>
            <person name="Nolan M."/>
            <person name="Tindall B.J."/>
            <person name="Pomrenke H."/>
            <person name="Lapidus A."/>
            <person name="Copeland A."/>
            <person name="Glavina Del Rio T."/>
            <person name="Lucas S."/>
            <person name="Chen F."/>
            <person name="Tice H."/>
            <person name="Cheng J.F."/>
            <person name="Saunders E."/>
            <person name="Han C."/>
            <person name="Bruce D."/>
            <person name="Goodwin L."/>
            <person name="Chain P."/>
            <person name="Pitluck S."/>
            <person name="Ovchinikova G."/>
            <person name="Pati A."/>
            <person name="Ivanova N."/>
            <person name="Mavromatis K."/>
            <person name="Chen A."/>
            <person name="Palaniappan K."/>
            <person name="Land M."/>
            <person name="Hauser L."/>
            <person name="Chang Y.J."/>
            <person name="Jeffries C.D."/>
            <person name="Brettin T."/>
            <person name="Goker M."/>
            <person name="Bristow J."/>
            <person name="Eisen J.A."/>
            <person name="Markowitz V."/>
            <person name="Hugenholtz P."/>
            <person name="Kyrpides N.C."/>
            <person name="Klenk H.P."/>
            <person name="Detter J.C."/>
        </authorList>
    </citation>
    <scope>NUCLEOTIDE SEQUENCE [LARGE SCALE GENOMIC DNA]</scope>
    <source>
        <strain evidence="3">ATCC 43812 / DSM 4252 / R-10</strain>
    </source>
</reference>
<dbReference type="Proteomes" id="UP000002221">
    <property type="component" value="Chromosome"/>
</dbReference>
<proteinExistence type="predicted"/>
<organism evidence="2 3">
    <name type="scientific">Rhodothermus marinus (strain ATCC 43812 / DSM 4252 / R-10)</name>
    <name type="common">Rhodothermus obamensis</name>
    <dbReference type="NCBI Taxonomy" id="518766"/>
    <lineage>
        <taxon>Bacteria</taxon>
        <taxon>Pseudomonadati</taxon>
        <taxon>Rhodothermota</taxon>
        <taxon>Rhodothermia</taxon>
        <taxon>Rhodothermales</taxon>
        <taxon>Rhodothermaceae</taxon>
        <taxon>Rhodothermus</taxon>
    </lineage>
</organism>
<evidence type="ECO:0000313" key="3">
    <source>
        <dbReference type="Proteomes" id="UP000002221"/>
    </source>
</evidence>
<dbReference type="EMBL" id="CP001807">
    <property type="protein sequence ID" value="ACY47681.1"/>
    <property type="molecule type" value="Genomic_DNA"/>
</dbReference>
<dbReference type="eggNOG" id="ENOG50310NY">
    <property type="taxonomic scope" value="Bacteria"/>
</dbReference>
<dbReference type="HOGENOM" id="CLU_1561691_0_0_10"/>
<keyword evidence="3" id="KW-1185">Reference proteome</keyword>
<dbReference type="KEGG" id="rmr:Rmar_0783"/>
<evidence type="ECO:0000256" key="1">
    <source>
        <dbReference type="SAM" id="MobiDB-lite"/>
    </source>
</evidence>
<accession>D0MGC5</accession>
<name>D0MGC5_RHOM4</name>
<sequence>MAEAALLSEQDTETDPSLEVQHAPDEIDRPPVASSHTVALPPQATALPRVIRTAAWFQMAMAFAERVRQHFDGQMLEVELADGEGTLRVETRRHPDHVAVSVQLSDPQLRALVAAHADRIQEALQAQYQTAVQFSLSGGGEQGARQQQAFTQAPAHGTPLASGSDASGPAPAESSRARVLRPGSRHEWIG</sequence>